<dbReference type="GO" id="GO:0005886">
    <property type="term" value="C:plasma membrane"/>
    <property type="evidence" value="ECO:0007669"/>
    <property type="project" value="UniProtKB-SubCell"/>
</dbReference>
<keyword evidence="4 7" id="KW-1133">Transmembrane helix</keyword>
<dbReference type="Gene3D" id="1.20.1640.10">
    <property type="entry name" value="Multidrug efflux transporter AcrB transmembrane domain"/>
    <property type="match status" value="2"/>
</dbReference>
<keyword evidence="5 7" id="KW-0472">Membrane</keyword>
<evidence type="ECO:0000256" key="5">
    <source>
        <dbReference type="ARBA" id="ARBA00023136"/>
    </source>
</evidence>
<feature type="transmembrane region" description="Helical" evidence="7">
    <location>
        <begin position="544"/>
        <end position="563"/>
    </location>
</feature>
<feature type="transmembrane region" description="Helical" evidence="7">
    <location>
        <begin position="246"/>
        <end position="267"/>
    </location>
</feature>
<comment type="subcellular location">
    <subcellularLocation>
        <location evidence="1">Cell membrane</location>
        <topology evidence="1">Multi-pass membrane protein</topology>
    </subcellularLocation>
</comment>
<feature type="transmembrane region" description="Helical" evidence="7">
    <location>
        <begin position="685"/>
        <end position="704"/>
    </location>
</feature>
<dbReference type="AlphaFoldDB" id="A0A5P2DQI9"/>
<evidence type="ECO:0000256" key="4">
    <source>
        <dbReference type="ARBA" id="ARBA00022989"/>
    </source>
</evidence>
<dbReference type="Proteomes" id="UP000324101">
    <property type="component" value="Chromosome"/>
</dbReference>
<evidence type="ECO:0000259" key="8">
    <source>
        <dbReference type="Pfam" id="PF03176"/>
    </source>
</evidence>
<feature type="region of interest" description="Disordered" evidence="6">
    <location>
        <begin position="719"/>
        <end position="744"/>
    </location>
</feature>
<feature type="transmembrane region" description="Helical" evidence="7">
    <location>
        <begin position="383"/>
        <end position="402"/>
    </location>
</feature>
<feature type="transmembrane region" description="Helical" evidence="7">
    <location>
        <begin position="653"/>
        <end position="679"/>
    </location>
</feature>
<dbReference type="EMBL" id="CP029189">
    <property type="protein sequence ID" value="QES57093.1"/>
    <property type="molecule type" value="Genomic_DNA"/>
</dbReference>
<accession>A0A5P2DQI9</accession>
<feature type="transmembrane region" description="Helical" evidence="7">
    <location>
        <begin position="203"/>
        <end position="226"/>
    </location>
</feature>
<evidence type="ECO:0000256" key="7">
    <source>
        <dbReference type="SAM" id="Phobius"/>
    </source>
</evidence>
<protein>
    <submittedName>
        <fullName evidence="9">RND transporter</fullName>
    </submittedName>
</protein>
<feature type="transmembrane region" description="Helical" evidence="7">
    <location>
        <begin position="35"/>
        <end position="55"/>
    </location>
</feature>
<reference evidence="9 10" key="1">
    <citation type="submission" date="2018-05" db="EMBL/GenBank/DDBJ databases">
        <title>Streptomyces venezuelae.</title>
        <authorList>
            <person name="Kim W."/>
            <person name="Lee N."/>
            <person name="Cho B.-K."/>
        </authorList>
    </citation>
    <scope>NUCLEOTIDE SEQUENCE [LARGE SCALE GENOMIC DNA]</scope>
    <source>
        <strain evidence="9 10">ATCC 21018</strain>
    </source>
</reference>
<dbReference type="PANTHER" id="PTHR33406:SF13">
    <property type="entry name" value="MEMBRANE PROTEIN YDFJ"/>
    <property type="match status" value="1"/>
</dbReference>
<feature type="transmembrane region" description="Helical" evidence="7">
    <location>
        <begin position="575"/>
        <end position="596"/>
    </location>
</feature>
<dbReference type="InterPro" id="IPR050545">
    <property type="entry name" value="Mycobact_MmpL"/>
</dbReference>
<dbReference type="OrthoDB" id="7051771at2"/>
<evidence type="ECO:0000313" key="9">
    <source>
        <dbReference type="EMBL" id="QES57093.1"/>
    </source>
</evidence>
<feature type="transmembrane region" description="Helical" evidence="7">
    <location>
        <begin position="288"/>
        <end position="311"/>
    </location>
</feature>
<keyword evidence="2" id="KW-1003">Cell membrane</keyword>
<dbReference type="Pfam" id="PF03176">
    <property type="entry name" value="MMPL"/>
    <property type="match status" value="2"/>
</dbReference>
<evidence type="ECO:0000256" key="1">
    <source>
        <dbReference type="ARBA" id="ARBA00004651"/>
    </source>
</evidence>
<name>A0A5P2DQI9_STRVZ</name>
<proteinExistence type="predicted"/>
<dbReference type="SUPFAM" id="SSF82866">
    <property type="entry name" value="Multidrug efflux transporter AcrB transmembrane domain"/>
    <property type="match status" value="2"/>
</dbReference>
<evidence type="ECO:0000313" key="10">
    <source>
        <dbReference type="Proteomes" id="UP000324101"/>
    </source>
</evidence>
<evidence type="ECO:0000256" key="3">
    <source>
        <dbReference type="ARBA" id="ARBA00022692"/>
    </source>
</evidence>
<feature type="transmembrane region" description="Helical" evidence="7">
    <location>
        <begin position="317"/>
        <end position="344"/>
    </location>
</feature>
<feature type="domain" description="Membrane transport protein MMPL" evidence="8">
    <location>
        <begin position="87"/>
        <end position="377"/>
    </location>
</feature>
<feature type="transmembrane region" description="Helical" evidence="7">
    <location>
        <begin position="608"/>
        <end position="632"/>
    </location>
</feature>
<gene>
    <name evidence="9" type="ORF">DEJ51_25335</name>
</gene>
<evidence type="ECO:0000256" key="2">
    <source>
        <dbReference type="ARBA" id="ARBA00022475"/>
    </source>
</evidence>
<feature type="domain" description="Membrane transport protein MMPL" evidence="8">
    <location>
        <begin position="421"/>
        <end position="722"/>
    </location>
</feature>
<evidence type="ECO:0000256" key="6">
    <source>
        <dbReference type="SAM" id="MobiDB-lite"/>
    </source>
</evidence>
<sequence>MRTPLLPPTEGHLDMPVSNRHFASRMGRWGATHPWTAILLWLVAVVGAFSIGTVVETREATNQDLLVGQSAEAARLVEENGLRHPASENILIGTRAGQATSAQTAAATELRQRLTALPEVASVSDPIGSQDGRVLLLQVAMKGDADTAADRVTPLLEATADAQKQHPDLIVEEAGDASIKHDFQDWLAKDVQKATTISVPVTLAILLLIFGAIVMAGVPVLLGLMAVASTMGLWALASHLVPDPGMVADVIVLMGLAVGVDYCLFYLRRYREECANGYNPASAVSIAAATSGHSVMVSGIAVIVSAAGLYLSGDVMLASMATGAIIVVAVAMISAVTVLPALLVKLGRAVDRPRVPLVWRLSQRNGTPRVWGFLLRPATQHPLVALVVAVGALVALALPALGMNLKATQVDDFPRSLSTMQTYDRLVDAFPSTANTDTVAVRVPPAASDQLRTRLTRLSESIQQDPLFAKDSPPRIRYSEDGRGAVLEAGTPTAPGTGAARDSVTRLRAHLVPEALQGLTGVRYAVGGAQAEDMDYTSNLNSRLPLVMGGVFALTFLIILLAFRSLVVAMTTVVLNLLSVAASFGFLCLVFQRNWAEDLLDFTSTGHVVSWVPILLFVILSGLSLDYHVFVVSRIRESVVAGMTTRNAVVDGITRTAGVVTGAAAVMVAVFATFGTLTFIEMKQIGIGLAVAIVIDATIIRIYVLPAAMTLLGRANWWPSRTGPSSRPAKAQRSEERLEEKARV</sequence>
<keyword evidence="3 7" id="KW-0812">Transmembrane</keyword>
<feature type="compositionally biased region" description="Basic and acidic residues" evidence="6">
    <location>
        <begin position="732"/>
        <end position="744"/>
    </location>
</feature>
<dbReference type="InterPro" id="IPR004869">
    <property type="entry name" value="MMPL_dom"/>
</dbReference>
<dbReference type="PANTHER" id="PTHR33406">
    <property type="entry name" value="MEMBRANE PROTEIN MJ1562-RELATED"/>
    <property type="match status" value="1"/>
</dbReference>
<organism evidence="9 10">
    <name type="scientific">Streptomyces venezuelae</name>
    <dbReference type="NCBI Taxonomy" id="54571"/>
    <lineage>
        <taxon>Bacteria</taxon>
        <taxon>Bacillati</taxon>
        <taxon>Actinomycetota</taxon>
        <taxon>Actinomycetes</taxon>
        <taxon>Kitasatosporales</taxon>
        <taxon>Streptomycetaceae</taxon>
        <taxon>Streptomyces</taxon>
    </lineage>
</organism>